<dbReference type="OrthoDB" id="9764804at2"/>
<dbReference type="PANTHER" id="PTHR43739">
    <property type="entry name" value="XYLOGLUCANASE (EUROFUNG)"/>
    <property type="match status" value="1"/>
</dbReference>
<evidence type="ECO:0000313" key="2">
    <source>
        <dbReference type="Proteomes" id="UP000295217"/>
    </source>
</evidence>
<dbReference type="AlphaFoldDB" id="A0A4R5A9S4"/>
<reference evidence="1 2" key="1">
    <citation type="submission" date="2019-02" db="EMBL/GenBank/DDBJ databases">
        <title>Draft genome sequences of novel Actinobacteria.</title>
        <authorList>
            <person name="Sahin N."/>
            <person name="Ay H."/>
            <person name="Saygin H."/>
        </authorList>
    </citation>
    <scope>NUCLEOTIDE SEQUENCE [LARGE SCALE GENOMIC DNA]</scope>
    <source>
        <strain evidence="1 2">8K307</strain>
    </source>
</reference>
<dbReference type="InterPro" id="IPR015943">
    <property type="entry name" value="WD40/YVTN_repeat-like_dom_sf"/>
</dbReference>
<proteinExistence type="predicted"/>
<dbReference type="Proteomes" id="UP000295217">
    <property type="component" value="Unassembled WGS sequence"/>
</dbReference>
<dbReference type="CDD" id="cd15482">
    <property type="entry name" value="Sialidase_non-viral"/>
    <property type="match status" value="1"/>
</dbReference>
<dbReference type="InterPro" id="IPR052025">
    <property type="entry name" value="Xyloglucanase_GH74"/>
</dbReference>
<gene>
    <name evidence="1" type="ORF">E1262_18540</name>
</gene>
<dbReference type="SUPFAM" id="SSF110296">
    <property type="entry name" value="Oligoxyloglucan reducing end-specific cellobiohydrolase"/>
    <property type="match status" value="1"/>
</dbReference>
<accession>A0A4R5A9S4</accession>
<comment type="caution">
    <text evidence="1">The sequence shown here is derived from an EMBL/GenBank/DDBJ whole genome shotgun (WGS) entry which is preliminary data.</text>
</comment>
<organism evidence="1 2">
    <name type="scientific">Jiangella aurantiaca</name>
    <dbReference type="NCBI Taxonomy" id="2530373"/>
    <lineage>
        <taxon>Bacteria</taxon>
        <taxon>Bacillati</taxon>
        <taxon>Actinomycetota</taxon>
        <taxon>Actinomycetes</taxon>
        <taxon>Jiangellales</taxon>
        <taxon>Jiangellaceae</taxon>
        <taxon>Jiangella</taxon>
    </lineage>
</organism>
<dbReference type="Gene3D" id="2.130.10.10">
    <property type="entry name" value="YVTN repeat-like/Quinoprotein amine dehydrogenase"/>
    <property type="match status" value="1"/>
</dbReference>
<dbReference type="GO" id="GO:0010411">
    <property type="term" value="P:xyloglucan metabolic process"/>
    <property type="evidence" value="ECO:0007669"/>
    <property type="project" value="TreeGrafter"/>
</dbReference>
<evidence type="ECO:0000313" key="1">
    <source>
        <dbReference type="EMBL" id="TDD67649.1"/>
    </source>
</evidence>
<keyword evidence="2" id="KW-1185">Reference proteome</keyword>
<dbReference type="PANTHER" id="PTHR43739:SF5">
    <property type="entry name" value="EXO-ALPHA-SIALIDASE"/>
    <property type="match status" value="1"/>
</dbReference>
<dbReference type="EMBL" id="SMLB01000027">
    <property type="protein sequence ID" value="TDD67649.1"/>
    <property type="molecule type" value="Genomic_DNA"/>
</dbReference>
<sequence>MRREAIAMNEVLLAVGTKKGLWLLRSADRRTWSVDGPHFLMNSVAACAIDTRGDRPRLLVGASSSHWGPGVSWSDDLGATWTEAADGSGIRFPAEAGASVEAVWQLRPDTAARPGVVWAGSQPSALWRSDDGGETFALVESLWNHPHRPTWEPGFGGQAIHTVLPHPTDDQRVLVAMSTGGVYVTDDGAAGWTPSNTGIRTDFLPGEPPEYGQCVHKVSRDATDPDRLYAQNHGGVYRSGDGGATWQPIDGGLPADFGFPIVAHPHRGETAWVAPLIADGERTPPDRQLQVWRTDDAGTTWSRSADGLPGGFYGVVLRDAMCVDDVDGAAGVYVGTRDGSVYASADEGETWAEVIRHLPDVLCVRAATIA</sequence>
<protein>
    <submittedName>
        <fullName evidence="1">Exo-alpha-sialidase</fullName>
    </submittedName>
</protein>
<name>A0A4R5A9S4_9ACTN</name>